<protein>
    <submittedName>
        <fullName evidence="1">Uncharacterized protein</fullName>
    </submittedName>
</protein>
<proteinExistence type="predicted"/>
<name>A0A2H0W1L7_9BACT</name>
<dbReference type="Proteomes" id="UP000230935">
    <property type="component" value="Unassembled WGS sequence"/>
</dbReference>
<dbReference type="InterPro" id="IPR051083">
    <property type="entry name" value="GrpII_Intron_Splice-Mob/Def"/>
</dbReference>
<dbReference type="EMBL" id="PEZZ01000015">
    <property type="protein sequence ID" value="PIS05253.1"/>
    <property type="molecule type" value="Genomic_DNA"/>
</dbReference>
<dbReference type="InterPro" id="IPR043502">
    <property type="entry name" value="DNA/RNA_pol_sf"/>
</dbReference>
<evidence type="ECO:0000313" key="2">
    <source>
        <dbReference type="Proteomes" id="UP000230935"/>
    </source>
</evidence>
<comment type="caution">
    <text evidence="1">The sequence shown here is derived from an EMBL/GenBank/DDBJ whole genome shotgun (WGS) entry which is preliminary data.</text>
</comment>
<dbReference type="PANTHER" id="PTHR34047:SF8">
    <property type="entry name" value="PROTEIN YKFC"/>
    <property type="match status" value="1"/>
</dbReference>
<dbReference type="AlphaFoldDB" id="A0A2H0W1L7"/>
<gene>
    <name evidence="1" type="ORF">COT81_02200</name>
</gene>
<evidence type="ECO:0000313" key="1">
    <source>
        <dbReference type="EMBL" id="PIS05253.1"/>
    </source>
</evidence>
<organism evidence="1 2">
    <name type="scientific">Candidatus Buchananbacteria bacterium CG10_big_fil_rev_8_21_14_0_10_42_9</name>
    <dbReference type="NCBI Taxonomy" id="1974526"/>
    <lineage>
        <taxon>Bacteria</taxon>
        <taxon>Candidatus Buchananiibacteriota</taxon>
    </lineage>
</organism>
<reference evidence="2" key="1">
    <citation type="submission" date="2017-09" db="EMBL/GenBank/DDBJ databases">
        <title>Depth-based differentiation of microbial function through sediment-hosted aquifers and enrichment of novel symbionts in the deep terrestrial subsurface.</title>
        <authorList>
            <person name="Probst A.J."/>
            <person name="Ladd B."/>
            <person name="Jarett J.K."/>
            <person name="Geller-Mcgrath D.E."/>
            <person name="Sieber C.M.K."/>
            <person name="Emerson J.B."/>
            <person name="Anantharaman K."/>
            <person name="Thomas B.C."/>
            <person name="Malmstrom R."/>
            <person name="Stieglmeier M."/>
            <person name="Klingl A."/>
            <person name="Woyke T."/>
            <person name="Ryan C.M."/>
            <person name="Banfield J.F."/>
        </authorList>
    </citation>
    <scope>NUCLEOTIDE SEQUENCE [LARGE SCALE GENOMIC DNA]</scope>
</reference>
<feature type="non-terminal residue" evidence="1">
    <location>
        <position position="158"/>
    </location>
</feature>
<accession>A0A2H0W1L7</accession>
<dbReference type="PANTHER" id="PTHR34047">
    <property type="entry name" value="NUCLEAR INTRON MATURASE 1, MITOCHONDRIAL-RELATED"/>
    <property type="match status" value="1"/>
</dbReference>
<dbReference type="SUPFAM" id="SSF56672">
    <property type="entry name" value="DNA/RNA polymerases"/>
    <property type="match status" value="1"/>
</dbReference>
<sequence length="158" mass="18785">MGKIKFVNNYDYIISVDNLLDAWKEFLKGKRSRKDIQQFELHLMENILALHHDLVNKTYKHSAYHAFNISDPKPRNIHKASVRDRLLHHTIYRVLYPFFDKTFIADSYSCRKNKGTHKALNQFRSYSYSVSKNHTKTVWVLKCDVKKFFASIDQAILF</sequence>